<feature type="transmembrane region" description="Helical" evidence="1">
    <location>
        <begin position="423"/>
        <end position="440"/>
    </location>
</feature>
<evidence type="ECO:0000256" key="1">
    <source>
        <dbReference type="SAM" id="Phobius"/>
    </source>
</evidence>
<feature type="transmembrane region" description="Helical" evidence="1">
    <location>
        <begin position="320"/>
        <end position="340"/>
    </location>
</feature>
<dbReference type="PANTHER" id="PTHR36442:SF1">
    <property type="entry name" value="CYCLIC-DI-AMP PHOSPHODIESTERASE PGPH"/>
    <property type="match status" value="1"/>
</dbReference>
<feature type="domain" description="HD/PDEase" evidence="2">
    <location>
        <begin position="504"/>
        <end position="660"/>
    </location>
</feature>
<dbReference type="Pfam" id="PF07697">
    <property type="entry name" value="7TMR-HDED"/>
    <property type="match status" value="1"/>
</dbReference>
<feature type="transmembrane region" description="Helical" evidence="1">
    <location>
        <begin position="452"/>
        <end position="472"/>
    </location>
</feature>
<evidence type="ECO:0000259" key="2">
    <source>
        <dbReference type="SMART" id="SM00471"/>
    </source>
</evidence>
<dbReference type="EMBL" id="FOQE01000005">
    <property type="protein sequence ID" value="SFH59049.1"/>
    <property type="molecule type" value="Genomic_DNA"/>
</dbReference>
<dbReference type="SUPFAM" id="SSF109604">
    <property type="entry name" value="HD-domain/PDEase-like"/>
    <property type="match status" value="1"/>
</dbReference>
<dbReference type="Proteomes" id="UP000198668">
    <property type="component" value="Unassembled WGS sequence"/>
</dbReference>
<reference evidence="3 4" key="1">
    <citation type="submission" date="2016-10" db="EMBL/GenBank/DDBJ databases">
        <authorList>
            <person name="de Groot N.N."/>
        </authorList>
    </citation>
    <scope>NUCLEOTIDE SEQUENCE [LARGE SCALE GENOMIC DNA]</scope>
    <source>
        <strain evidence="3 4">DSM 27630</strain>
    </source>
</reference>
<dbReference type="InterPro" id="IPR052722">
    <property type="entry name" value="PgpH_phosphodiesterase"/>
</dbReference>
<keyword evidence="1" id="KW-0472">Membrane</keyword>
<dbReference type="InterPro" id="IPR006674">
    <property type="entry name" value="HD_domain"/>
</dbReference>
<dbReference type="RefSeq" id="WP_092091321.1">
    <property type="nucleotide sequence ID" value="NZ_FOQE01000005.1"/>
</dbReference>
<keyword evidence="4" id="KW-1185">Reference proteome</keyword>
<feature type="transmembrane region" description="Helical" evidence="1">
    <location>
        <begin position="12"/>
        <end position="33"/>
    </location>
</feature>
<organism evidence="3 4">
    <name type="scientific">Pisciglobus halotolerans</name>
    <dbReference type="NCBI Taxonomy" id="745365"/>
    <lineage>
        <taxon>Bacteria</taxon>
        <taxon>Bacillati</taxon>
        <taxon>Bacillota</taxon>
        <taxon>Bacilli</taxon>
        <taxon>Lactobacillales</taxon>
        <taxon>Carnobacteriaceae</taxon>
    </lineage>
</organism>
<feature type="transmembrane region" description="Helical" evidence="1">
    <location>
        <begin position="282"/>
        <end position="304"/>
    </location>
</feature>
<sequence>MQKKFVQLQNKLGKSYLPVVFVFFSLLLLLILYPSVKPHVLDVQLYQVAEQTIRANTTVEDKERTEANQKIAADSVEPVYTFNSELEKNQTTKIELLFAAVNEVKQTKKNSEITVPGTKGDPDQKAAEERIQLFAEKLHHLDEPTQDFISRLPEWAISDLLSASLDDLELLEHSLIEIVSEKMSQPIKKEQLETTIDEAKNNIQYTALNGTYERIANLLLDHAIVENQLYDEQETEQQRQAAIKRVQPVMILQGQVVVQEGHVIDSGDMHQLKLLGMLENKASYQLLISLLVLLFVQSVHLLFVTRSENDLFLKRKREVTFYYILVVFGLILMKGLQLISKADVQYVEWLYPAALAPILITTLSSRRYGFLANSYLAALSIYLFHETNGVNSGLTILLFYFLSGLLGTLHSNKQRLSFSNKKLWRFIFADALLMIALVFYMNQPFVSFDTGIMVLFAMIGGMLAYLLALLFFPYAEVLQTDSSALKLLELSNPNQPLLQLLLTQAPGTYHHSLMVANLSSAAVGAIGLDPLFARVACYYHDVGKLAHPLFFVENVPTGMKNPHDLLSPEESRDMIFSHVTEGVRMLEEADFPTDLIDICAQHHGTTLMKYFYIEAKKENEDVKEVDFRYAGPKPQTKTAAIIHIADSAEAACRSMAGPTKDKIKHFVHHLINDRIEDGQFDECPLTIKELKKIETSLVNNLIGTFHSRIEYPELKKEDREK</sequence>
<dbReference type="Gene3D" id="1.10.3210.10">
    <property type="entry name" value="Hypothetical protein af1432"/>
    <property type="match status" value="1"/>
</dbReference>
<evidence type="ECO:0000313" key="3">
    <source>
        <dbReference type="EMBL" id="SFH59049.1"/>
    </source>
</evidence>
<keyword evidence="1" id="KW-1133">Transmembrane helix</keyword>
<dbReference type="NCBIfam" id="TIGR00277">
    <property type="entry name" value="HDIG"/>
    <property type="match status" value="1"/>
</dbReference>
<dbReference type="InterPro" id="IPR011624">
    <property type="entry name" value="Metal-dep_PHydrolase_7TM_extra"/>
</dbReference>
<protein>
    <recommendedName>
        <fullName evidence="2">HD/PDEase domain-containing protein</fullName>
    </recommendedName>
</protein>
<dbReference type="CDD" id="cd00077">
    <property type="entry name" value="HDc"/>
    <property type="match status" value="1"/>
</dbReference>
<evidence type="ECO:0000313" key="4">
    <source>
        <dbReference type="Proteomes" id="UP000198668"/>
    </source>
</evidence>
<dbReference type="AlphaFoldDB" id="A0A1I3BAQ6"/>
<accession>A0A1I3BAQ6</accession>
<dbReference type="InterPro" id="IPR011621">
    <property type="entry name" value="Metal-dep_PHydrolase_7TM_intra"/>
</dbReference>
<gene>
    <name evidence="3" type="ORF">SAMN04489868_1055</name>
</gene>
<dbReference type="InterPro" id="IPR003607">
    <property type="entry name" value="HD/PDEase_dom"/>
</dbReference>
<dbReference type="PANTHER" id="PTHR36442">
    <property type="entry name" value="CYCLIC-DI-AMP PHOSPHODIESTERASE PGPH"/>
    <property type="match status" value="1"/>
</dbReference>
<name>A0A1I3BAQ6_9LACT</name>
<dbReference type="SMART" id="SM00471">
    <property type="entry name" value="HDc"/>
    <property type="match status" value="1"/>
</dbReference>
<dbReference type="Pfam" id="PF01966">
    <property type="entry name" value="HD"/>
    <property type="match status" value="1"/>
</dbReference>
<feature type="transmembrane region" description="Helical" evidence="1">
    <location>
        <begin position="391"/>
        <end position="411"/>
    </location>
</feature>
<proteinExistence type="predicted"/>
<dbReference type="Pfam" id="PF07698">
    <property type="entry name" value="7TM-7TMR_HD"/>
    <property type="match status" value="1"/>
</dbReference>
<dbReference type="InterPro" id="IPR006675">
    <property type="entry name" value="HDIG_dom"/>
</dbReference>
<dbReference type="OrthoDB" id="9806952at2"/>
<keyword evidence="1" id="KW-0812">Transmembrane</keyword>